<gene>
    <name evidence="4" type="ORF">CORC01_02188</name>
</gene>
<feature type="repeat" description="ANK" evidence="3">
    <location>
        <begin position="278"/>
        <end position="310"/>
    </location>
</feature>
<feature type="non-terminal residue" evidence="4">
    <location>
        <position position="1"/>
    </location>
</feature>
<dbReference type="Pfam" id="PF12796">
    <property type="entry name" value="Ank_2"/>
    <property type="match status" value="3"/>
</dbReference>
<dbReference type="EMBL" id="MJBS01000012">
    <property type="protein sequence ID" value="OHF02493.1"/>
    <property type="molecule type" value="Genomic_DNA"/>
</dbReference>
<evidence type="ECO:0000313" key="5">
    <source>
        <dbReference type="Proteomes" id="UP000176998"/>
    </source>
</evidence>
<accession>A0A1G4BMH5</accession>
<keyword evidence="2 3" id="KW-0040">ANK repeat</keyword>
<feature type="repeat" description="ANK" evidence="3">
    <location>
        <begin position="69"/>
        <end position="101"/>
    </location>
</feature>
<dbReference type="PANTHER" id="PTHR24198">
    <property type="entry name" value="ANKYRIN REPEAT AND PROTEIN KINASE DOMAIN-CONTAINING PROTEIN"/>
    <property type="match status" value="1"/>
</dbReference>
<dbReference type="AlphaFoldDB" id="A0A1G4BMH5"/>
<dbReference type="SUPFAM" id="SSF48403">
    <property type="entry name" value="Ankyrin repeat"/>
    <property type="match status" value="1"/>
</dbReference>
<proteinExistence type="predicted"/>
<name>A0A1G4BMH5_9PEZI</name>
<dbReference type="OrthoDB" id="20872at2759"/>
<dbReference type="Gene3D" id="1.25.40.20">
    <property type="entry name" value="Ankyrin repeat-containing domain"/>
    <property type="match status" value="2"/>
</dbReference>
<feature type="repeat" description="ANK" evidence="3">
    <location>
        <begin position="102"/>
        <end position="134"/>
    </location>
</feature>
<sequence>GLELAPPILGLQPKAIDSISSVSVRIKKTWPKGFRFRGAPLHYAVIIGSEASVLLLLSHNADVNVVDDHQRSPLHLAVSCNLKSIAQVLVNAGADLASCDMKGRTALMLAAQKGDMGLIKTLDKSNEVIHMTDHFGRTALHYASSSQNTAVDVFKYFLERGLNPVSEYPKLPSPTSWLFGNGMKNKALVAYFLNSGLLQCDNSHNNCNPLINAVFNNDQGLVQRICRIFQRHPRAQRFLNAEDENGFTAICHAAMGGMNTCLQQLLDHQVDRHKEGCLQGSPLMAACAFGRLEAVKMLVRSGALLSYTNKEGVYRNAFEASMPHRRIQAWLLVGRFQDQTKLCSEPYWKDWHGNHRHWSGFLKAKWKLTGEKKPFRDDSMLDYLGYTHSLRDWAKGRVLAASLMYE</sequence>
<dbReference type="STRING" id="1209926.A0A1G4BMH5"/>
<dbReference type="InterPro" id="IPR036770">
    <property type="entry name" value="Ankyrin_rpt-contain_sf"/>
</dbReference>
<evidence type="ECO:0000256" key="3">
    <source>
        <dbReference type="PROSITE-ProRule" id="PRU00023"/>
    </source>
</evidence>
<evidence type="ECO:0000256" key="1">
    <source>
        <dbReference type="ARBA" id="ARBA00022737"/>
    </source>
</evidence>
<dbReference type="GO" id="GO:0005737">
    <property type="term" value="C:cytoplasm"/>
    <property type="evidence" value="ECO:0007669"/>
    <property type="project" value="TreeGrafter"/>
</dbReference>
<dbReference type="PANTHER" id="PTHR24198:SF165">
    <property type="entry name" value="ANKYRIN REPEAT-CONTAINING PROTEIN-RELATED"/>
    <property type="match status" value="1"/>
</dbReference>
<dbReference type="GeneID" id="34555349"/>
<comment type="caution">
    <text evidence="4">The sequence shown here is derived from an EMBL/GenBank/DDBJ whole genome shotgun (WGS) entry which is preliminary data.</text>
</comment>
<dbReference type="PROSITE" id="PS50297">
    <property type="entry name" value="ANK_REP_REGION"/>
    <property type="match status" value="3"/>
</dbReference>
<evidence type="ECO:0000256" key="2">
    <source>
        <dbReference type="ARBA" id="ARBA00023043"/>
    </source>
</evidence>
<organism evidence="4 5">
    <name type="scientific">Colletotrichum orchidophilum</name>
    <dbReference type="NCBI Taxonomy" id="1209926"/>
    <lineage>
        <taxon>Eukaryota</taxon>
        <taxon>Fungi</taxon>
        <taxon>Dikarya</taxon>
        <taxon>Ascomycota</taxon>
        <taxon>Pezizomycotina</taxon>
        <taxon>Sordariomycetes</taxon>
        <taxon>Hypocreomycetidae</taxon>
        <taxon>Glomerellales</taxon>
        <taxon>Glomerellaceae</taxon>
        <taxon>Colletotrichum</taxon>
    </lineage>
</organism>
<dbReference type="Proteomes" id="UP000176998">
    <property type="component" value="Unassembled WGS sequence"/>
</dbReference>
<reference evidence="4 5" key="1">
    <citation type="submission" date="2016-09" db="EMBL/GenBank/DDBJ databases">
        <authorList>
            <person name="Capua I."/>
            <person name="De Benedictis P."/>
            <person name="Joannis T."/>
            <person name="Lombin L.H."/>
            <person name="Cattoli G."/>
        </authorList>
    </citation>
    <scope>NUCLEOTIDE SEQUENCE [LARGE SCALE GENOMIC DNA]</scope>
    <source>
        <strain evidence="4 5">IMI 309357</strain>
    </source>
</reference>
<dbReference type="InterPro" id="IPR002110">
    <property type="entry name" value="Ankyrin_rpt"/>
</dbReference>
<feature type="repeat" description="ANK" evidence="3">
    <location>
        <begin position="135"/>
        <end position="163"/>
    </location>
</feature>
<keyword evidence="1" id="KW-0677">Repeat</keyword>
<keyword evidence="5" id="KW-1185">Reference proteome</keyword>
<feature type="repeat" description="ANK" evidence="3">
    <location>
        <begin position="36"/>
        <end position="68"/>
    </location>
</feature>
<dbReference type="SMART" id="SM00248">
    <property type="entry name" value="ANK"/>
    <property type="match status" value="6"/>
</dbReference>
<dbReference type="RefSeq" id="XP_022479633.1">
    <property type="nucleotide sequence ID" value="XM_022613839.1"/>
</dbReference>
<dbReference type="PROSITE" id="PS50088">
    <property type="entry name" value="ANK_REPEAT"/>
    <property type="match status" value="5"/>
</dbReference>
<evidence type="ECO:0000313" key="4">
    <source>
        <dbReference type="EMBL" id="OHF02493.1"/>
    </source>
</evidence>
<protein>
    <submittedName>
        <fullName evidence="4">Uncharacterized protein</fullName>
    </submittedName>
</protein>